<organism evidence="3 4">
    <name type="scientific">Austropuccinia psidii MF-1</name>
    <dbReference type="NCBI Taxonomy" id="1389203"/>
    <lineage>
        <taxon>Eukaryota</taxon>
        <taxon>Fungi</taxon>
        <taxon>Dikarya</taxon>
        <taxon>Basidiomycota</taxon>
        <taxon>Pucciniomycotina</taxon>
        <taxon>Pucciniomycetes</taxon>
        <taxon>Pucciniales</taxon>
        <taxon>Sphaerophragmiaceae</taxon>
        <taxon>Austropuccinia</taxon>
    </lineage>
</organism>
<protein>
    <recommendedName>
        <fullName evidence="2">Integrase catalytic domain-containing protein</fullName>
    </recommendedName>
</protein>
<dbReference type="Proteomes" id="UP000765509">
    <property type="component" value="Unassembled WGS sequence"/>
</dbReference>
<evidence type="ECO:0000259" key="2">
    <source>
        <dbReference type="PROSITE" id="PS50994"/>
    </source>
</evidence>
<dbReference type="GO" id="GO:0015074">
    <property type="term" value="P:DNA integration"/>
    <property type="evidence" value="ECO:0007669"/>
    <property type="project" value="InterPro"/>
</dbReference>
<dbReference type="PANTHER" id="PTHR37984:SF5">
    <property type="entry name" value="PROTEIN NYNRIN-LIKE"/>
    <property type="match status" value="1"/>
</dbReference>
<dbReference type="InterPro" id="IPR001584">
    <property type="entry name" value="Integrase_cat-core"/>
</dbReference>
<dbReference type="AlphaFoldDB" id="A0A9Q3F5G2"/>
<dbReference type="PROSITE" id="PS50994">
    <property type="entry name" value="INTEGRASE"/>
    <property type="match status" value="1"/>
</dbReference>
<dbReference type="InterPro" id="IPR041588">
    <property type="entry name" value="Integrase_H2C2"/>
</dbReference>
<comment type="caution">
    <text evidence="3">The sequence shown here is derived from an EMBL/GenBank/DDBJ whole genome shotgun (WGS) entry which is preliminary data.</text>
</comment>
<proteinExistence type="predicted"/>
<dbReference type="SUPFAM" id="SSF53098">
    <property type="entry name" value="Ribonuclease H-like"/>
    <property type="match status" value="1"/>
</dbReference>
<name>A0A9Q3F5G2_9BASI</name>
<dbReference type="GO" id="GO:0003723">
    <property type="term" value="F:RNA binding"/>
    <property type="evidence" value="ECO:0007669"/>
    <property type="project" value="UniProtKB-KW"/>
</dbReference>
<dbReference type="EMBL" id="AVOT02037213">
    <property type="protein sequence ID" value="MBW0531877.1"/>
    <property type="molecule type" value="Genomic_DNA"/>
</dbReference>
<dbReference type="InterPro" id="IPR012337">
    <property type="entry name" value="RNaseH-like_sf"/>
</dbReference>
<dbReference type="Pfam" id="PF17921">
    <property type="entry name" value="Integrase_H2C2"/>
    <property type="match status" value="1"/>
</dbReference>
<keyword evidence="1" id="KW-0694">RNA-binding</keyword>
<feature type="domain" description="Integrase catalytic" evidence="2">
    <location>
        <begin position="56"/>
        <end position="229"/>
    </location>
</feature>
<gene>
    <name evidence="3" type="ORF">O181_071592</name>
</gene>
<dbReference type="GO" id="GO:0005634">
    <property type="term" value="C:nucleus"/>
    <property type="evidence" value="ECO:0007669"/>
    <property type="project" value="UniProtKB-ARBA"/>
</dbReference>
<dbReference type="InterPro" id="IPR050951">
    <property type="entry name" value="Retrovirus_Pol_polyprotein"/>
</dbReference>
<accession>A0A9Q3F5G2</accession>
<reference evidence="3" key="1">
    <citation type="submission" date="2021-03" db="EMBL/GenBank/DDBJ databases">
        <title>Draft genome sequence of rust myrtle Austropuccinia psidii MF-1, a brazilian biotype.</title>
        <authorList>
            <person name="Quecine M.C."/>
            <person name="Pachon D.M.R."/>
            <person name="Bonatelli M.L."/>
            <person name="Correr F.H."/>
            <person name="Franceschini L.M."/>
            <person name="Leite T.F."/>
            <person name="Margarido G.R.A."/>
            <person name="Almeida C.A."/>
            <person name="Ferrarezi J.A."/>
            <person name="Labate C.A."/>
        </authorList>
    </citation>
    <scope>NUCLEOTIDE SEQUENCE</scope>
    <source>
        <strain evidence="3">MF-1</strain>
    </source>
</reference>
<sequence>MIVLHLDISEDRTIQRVNTCSWWPNWRNNVSEYFQTCDRCKKANRATGKKFGMRIQIKEPINSWAIVHMDWVTALSPIGDRSYNEFLVLVDRYRKPPMSLPCHKDYTAMDTAIIIWSKVFSHSGLFQNIISDRDPKFTSALWRKLHNLFGTMLSFSPAYHPQTDGLEERMIQTLEDIIRIFCAYGLEFKDSYGFTHDLCTLIPALDLEYKTSIHSSTGKTPKMLEKGWNPRLSYETVKKDLVDIHPTARRFKVMLEKARHYSNRCMQDSFKYAKERWDKSHKPPNLKVGDLVLVSTLNFNNIKGPKKLKD</sequence>
<dbReference type="PANTHER" id="PTHR37984">
    <property type="entry name" value="PROTEIN CBG26694"/>
    <property type="match status" value="1"/>
</dbReference>
<dbReference type="OrthoDB" id="3563554at2759"/>
<keyword evidence="4" id="KW-1185">Reference proteome</keyword>
<evidence type="ECO:0000313" key="3">
    <source>
        <dbReference type="EMBL" id="MBW0531877.1"/>
    </source>
</evidence>
<evidence type="ECO:0000313" key="4">
    <source>
        <dbReference type="Proteomes" id="UP000765509"/>
    </source>
</evidence>
<dbReference type="Gene3D" id="3.30.420.10">
    <property type="entry name" value="Ribonuclease H-like superfamily/Ribonuclease H"/>
    <property type="match status" value="1"/>
</dbReference>
<evidence type="ECO:0000256" key="1">
    <source>
        <dbReference type="ARBA" id="ARBA00022884"/>
    </source>
</evidence>
<dbReference type="InterPro" id="IPR036397">
    <property type="entry name" value="RNaseH_sf"/>
</dbReference>